<keyword evidence="1" id="KW-1133">Transmembrane helix</keyword>
<evidence type="ECO:0000313" key="2">
    <source>
        <dbReference type="EMBL" id="MCD7452352.1"/>
    </source>
</evidence>
<dbReference type="Proteomes" id="UP000823775">
    <property type="component" value="Unassembled WGS sequence"/>
</dbReference>
<organism evidence="2 3">
    <name type="scientific">Datura stramonium</name>
    <name type="common">Jimsonweed</name>
    <name type="synonym">Common thornapple</name>
    <dbReference type="NCBI Taxonomy" id="4076"/>
    <lineage>
        <taxon>Eukaryota</taxon>
        <taxon>Viridiplantae</taxon>
        <taxon>Streptophyta</taxon>
        <taxon>Embryophyta</taxon>
        <taxon>Tracheophyta</taxon>
        <taxon>Spermatophyta</taxon>
        <taxon>Magnoliopsida</taxon>
        <taxon>eudicotyledons</taxon>
        <taxon>Gunneridae</taxon>
        <taxon>Pentapetalae</taxon>
        <taxon>asterids</taxon>
        <taxon>lamiids</taxon>
        <taxon>Solanales</taxon>
        <taxon>Solanaceae</taxon>
        <taxon>Solanoideae</taxon>
        <taxon>Datureae</taxon>
        <taxon>Datura</taxon>
    </lineage>
</organism>
<reference evidence="2 3" key="1">
    <citation type="journal article" date="2021" name="BMC Genomics">
        <title>Datura genome reveals duplications of psychoactive alkaloid biosynthetic genes and high mutation rate following tissue culture.</title>
        <authorList>
            <person name="Rajewski A."/>
            <person name="Carter-House D."/>
            <person name="Stajich J."/>
            <person name="Litt A."/>
        </authorList>
    </citation>
    <scope>NUCLEOTIDE SEQUENCE [LARGE SCALE GENOMIC DNA]</scope>
    <source>
        <strain evidence="2">AR-01</strain>
    </source>
</reference>
<keyword evidence="3" id="KW-1185">Reference proteome</keyword>
<feature type="transmembrane region" description="Helical" evidence="1">
    <location>
        <begin position="64"/>
        <end position="82"/>
    </location>
</feature>
<keyword evidence="1" id="KW-0812">Transmembrane</keyword>
<proteinExistence type="predicted"/>
<keyword evidence="1" id="KW-0472">Membrane</keyword>
<accession>A0ABS8RZW1</accession>
<gene>
    <name evidence="2" type="ORF">HAX54_016280</name>
</gene>
<dbReference type="EMBL" id="JACEIK010000205">
    <property type="protein sequence ID" value="MCD7452352.1"/>
    <property type="molecule type" value="Genomic_DNA"/>
</dbReference>
<comment type="caution">
    <text evidence="2">The sequence shown here is derived from an EMBL/GenBank/DDBJ whole genome shotgun (WGS) entry which is preliminary data.</text>
</comment>
<evidence type="ECO:0000256" key="1">
    <source>
        <dbReference type="SAM" id="Phobius"/>
    </source>
</evidence>
<name>A0ABS8RZW1_DATST</name>
<evidence type="ECO:0000313" key="3">
    <source>
        <dbReference type="Proteomes" id="UP000823775"/>
    </source>
</evidence>
<sequence length="87" mass="9690">MLRKTPGLAGLGLRRRTAGDFERLKGGDDMVRRWRVSGGGVGEADSGGGWEIVIRIMKEEREKVYGAQVNIWFLCILVAVSGRRKMI</sequence>
<protein>
    <submittedName>
        <fullName evidence="2">Uncharacterized protein</fullName>
    </submittedName>
</protein>